<feature type="transmembrane region" description="Helical" evidence="1">
    <location>
        <begin position="45"/>
        <end position="64"/>
    </location>
</feature>
<evidence type="ECO:0000313" key="2">
    <source>
        <dbReference type="EMBL" id="KAF3964662.1"/>
    </source>
</evidence>
<organism evidence="2 3">
    <name type="scientific">Castanea mollissima</name>
    <name type="common">Chinese chestnut</name>
    <dbReference type="NCBI Taxonomy" id="60419"/>
    <lineage>
        <taxon>Eukaryota</taxon>
        <taxon>Viridiplantae</taxon>
        <taxon>Streptophyta</taxon>
        <taxon>Embryophyta</taxon>
        <taxon>Tracheophyta</taxon>
        <taxon>Spermatophyta</taxon>
        <taxon>Magnoliopsida</taxon>
        <taxon>eudicotyledons</taxon>
        <taxon>Gunneridae</taxon>
        <taxon>Pentapetalae</taxon>
        <taxon>rosids</taxon>
        <taxon>fabids</taxon>
        <taxon>Fagales</taxon>
        <taxon>Fagaceae</taxon>
        <taxon>Castanea</taxon>
    </lineage>
</organism>
<name>A0A8J4VPG6_9ROSI</name>
<evidence type="ECO:0000313" key="3">
    <source>
        <dbReference type="Proteomes" id="UP000737018"/>
    </source>
</evidence>
<reference evidence="2" key="1">
    <citation type="submission" date="2020-03" db="EMBL/GenBank/DDBJ databases">
        <title>Castanea mollissima Vanexum genome sequencing.</title>
        <authorList>
            <person name="Staton M."/>
        </authorList>
    </citation>
    <scope>NUCLEOTIDE SEQUENCE</scope>
    <source>
        <tissue evidence="2">Leaf</tissue>
    </source>
</reference>
<protein>
    <submittedName>
        <fullName evidence="2">Uncharacterized protein</fullName>
    </submittedName>
</protein>
<keyword evidence="3" id="KW-1185">Reference proteome</keyword>
<gene>
    <name evidence="2" type="ORF">CMV_011072</name>
</gene>
<accession>A0A8J4VPG6</accession>
<dbReference type="Proteomes" id="UP000737018">
    <property type="component" value="Unassembled WGS sequence"/>
</dbReference>
<dbReference type="AlphaFoldDB" id="A0A8J4VPG6"/>
<keyword evidence="1" id="KW-1133">Transmembrane helix</keyword>
<dbReference type="EMBL" id="JRKL02001330">
    <property type="protein sequence ID" value="KAF3964662.1"/>
    <property type="molecule type" value="Genomic_DNA"/>
</dbReference>
<proteinExistence type="predicted"/>
<dbReference type="OrthoDB" id="10278958at2759"/>
<sequence>MIAFIKCANSLKTPMKGGYRSRVHYDAHIPSQRLEFLLEGYNSSVSIGFLVKILMSLSFIGFYMQKPGEN</sequence>
<keyword evidence="1" id="KW-0472">Membrane</keyword>
<comment type="caution">
    <text evidence="2">The sequence shown here is derived from an EMBL/GenBank/DDBJ whole genome shotgun (WGS) entry which is preliminary data.</text>
</comment>
<keyword evidence="1" id="KW-0812">Transmembrane</keyword>
<evidence type="ECO:0000256" key="1">
    <source>
        <dbReference type="SAM" id="Phobius"/>
    </source>
</evidence>